<organism evidence="5 6">
    <name type="scientific">Methylocystis parvus</name>
    <dbReference type="NCBI Taxonomy" id="134"/>
    <lineage>
        <taxon>Bacteria</taxon>
        <taxon>Pseudomonadati</taxon>
        <taxon>Pseudomonadota</taxon>
        <taxon>Alphaproteobacteria</taxon>
        <taxon>Hyphomicrobiales</taxon>
        <taxon>Methylocystaceae</taxon>
        <taxon>Methylocystis</taxon>
    </lineage>
</organism>
<evidence type="ECO:0000313" key="5">
    <source>
        <dbReference type="EMBL" id="QGM96378.1"/>
    </source>
</evidence>
<dbReference type="InterPro" id="IPR011057">
    <property type="entry name" value="Mss4-like_sf"/>
</dbReference>
<evidence type="ECO:0000256" key="1">
    <source>
        <dbReference type="ARBA" id="ARBA00005495"/>
    </source>
</evidence>
<dbReference type="Proteomes" id="UP000422569">
    <property type="component" value="Chromosome"/>
</dbReference>
<evidence type="ECO:0000256" key="3">
    <source>
        <dbReference type="ARBA" id="ARBA00022833"/>
    </source>
</evidence>
<keyword evidence="2" id="KW-0479">Metal-binding</keyword>
<keyword evidence="6" id="KW-1185">Reference proteome</keyword>
<proteinExistence type="inferred from homology"/>
<dbReference type="InterPro" id="IPR052355">
    <property type="entry name" value="CENP-V-like"/>
</dbReference>
<evidence type="ECO:0000313" key="6">
    <source>
        <dbReference type="Proteomes" id="UP000422569"/>
    </source>
</evidence>
<comment type="similarity">
    <text evidence="1">Belongs to the Gfa family.</text>
</comment>
<dbReference type="SUPFAM" id="SSF51316">
    <property type="entry name" value="Mss4-like"/>
    <property type="match status" value="1"/>
</dbReference>
<dbReference type="Pfam" id="PF04828">
    <property type="entry name" value="GFA"/>
    <property type="match status" value="1"/>
</dbReference>
<dbReference type="KEGG" id="mpar:F7D14_01995"/>
<feature type="domain" description="CENP-V/GFA" evidence="4">
    <location>
        <begin position="6"/>
        <end position="114"/>
    </location>
</feature>
<gene>
    <name evidence="5" type="ORF">F7D14_01995</name>
</gene>
<dbReference type="EMBL" id="CP044331">
    <property type="protein sequence ID" value="QGM96378.1"/>
    <property type="molecule type" value="Genomic_DNA"/>
</dbReference>
<accession>A0A6B8M209</accession>
<dbReference type="Gene3D" id="2.170.150.70">
    <property type="match status" value="1"/>
</dbReference>
<reference evidence="5 6" key="1">
    <citation type="submission" date="2019-09" db="EMBL/GenBank/DDBJ databases">
        <title>Isolation and complete genome sequencing of Methylocystis species.</title>
        <authorList>
            <person name="Rumah B.L."/>
            <person name="Stead C.E."/>
            <person name="Stevens B.C."/>
            <person name="Minton N.P."/>
            <person name="Grosse-Honebrink A."/>
            <person name="Zhang Y."/>
        </authorList>
    </citation>
    <scope>NUCLEOTIDE SEQUENCE [LARGE SCALE GENOMIC DNA]</scope>
    <source>
        <strain evidence="5 6">BRCS2</strain>
    </source>
</reference>
<dbReference type="InterPro" id="IPR006913">
    <property type="entry name" value="CENP-V/GFA"/>
</dbReference>
<dbReference type="GO" id="GO:0016846">
    <property type="term" value="F:carbon-sulfur lyase activity"/>
    <property type="evidence" value="ECO:0007669"/>
    <property type="project" value="InterPro"/>
</dbReference>
<dbReference type="GO" id="GO:0046872">
    <property type="term" value="F:metal ion binding"/>
    <property type="evidence" value="ECO:0007669"/>
    <property type="project" value="UniProtKB-KW"/>
</dbReference>
<sequence length="118" mass="13025">MSEASYHGSCQCQAVIFDATLDLDHTVTCNCSRCQRLGSVLSFTPTEKFRLAQGEDSLTEYLFNTKKIRHQFCKVCGVEPFAYGALPDGTPIVAVNVNCLESVDPRALKSTHYDGRSL</sequence>
<evidence type="ECO:0000256" key="2">
    <source>
        <dbReference type="ARBA" id="ARBA00022723"/>
    </source>
</evidence>
<keyword evidence="3" id="KW-0862">Zinc</keyword>
<name>A0A6B8M209_9HYPH</name>
<dbReference type="PANTHER" id="PTHR28620">
    <property type="entry name" value="CENTROMERE PROTEIN V"/>
    <property type="match status" value="1"/>
</dbReference>
<evidence type="ECO:0000259" key="4">
    <source>
        <dbReference type="PROSITE" id="PS51891"/>
    </source>
</evidence>
<dbReference type="PANTHER" id="PTHR28620:SF1">
    <property type="entry name" value="CENP-V_GFA DOMAIN-CONTAINING PROTEIN"/>
    <property type="match status" value="1"/>
</dbReference>
<dbReference type="AlphaFoldDB" id="A0A6B8M209"/>
<protein>
    <submittedName>
        <fullName evidence="5">GFA family protein</fullName>
    </submittedName>
</protein>
<dbReference type="RefSeq" id="WP_026016293.1">
    <property type="nucleotide sequence ID" value="NZ_CP044331.1"/>
</dbReference>
<dbReference type="PROSITE" id="PS51891">
    <property type="entry name" value="CENP_V_GFA"/>
    <property type="match status" value="1"/>
</dbReference>